<reference evidence="2 3" key="1">
    <citation type="submission" date="2017-01" db="EMBL/GenBank/DDBJ databases">
        <authorList>
            <person name="Mah S.A."/>
            <person name="Swanson W.J."/>
            <person name="Moy G.W."/>
            <person name="Vacquier V.D."/>
        </authorList>
    </citation>
    <scope>NUCLEOTIDE SEQUENCE [LARGE SCALE GENOMIC DNA]</scope>
    <source>
        <strain evidence="2 3">DSM 22694</strain>
    </source>
</reference>
<sequence length="185" mass="20667">MQEHAMVLLFRAHGHLSYDGEGVTQLEHAWQCGQLALQANALPALQLAAWLHDAGHLVTGLGDTPTLQGVDDRHEESGARLLSSHFPEAVFEPVRWHVEAKRYMVASIPGYRARLSADSVRSLALQGGPMSPEECQRFEANPHCMDAQRLRVWDDVSKRMDWPLVDEERICGELQTLIARVLQAA</sequence>
<dbReference type="SUPFAM" id="SSF109604">
    <property type="entry name" value="HD-domain/PDEase-like"/>
    <property type="match status" value="1"/>
</dbReference>
<dbReference type="Proteomes" id="UP000186110">
    <property type="component" value="Chromosome"/>
</dbReference>
<dbReference type="PANTHER" id="PTHR40202:SF1">
    <property type="entry name" value="HD DOMAIN-CONTAINING PROTEIN"/>
    <property type="match status" value="1"/>
</dbReference>
<dbReference type="PANTHER" id="PTHR40202">
    <property type="match status" value="1"/>
</dbReference>
<dbReference type="Pfam" id="PF01966">
    <property type="entry name" value="HD"/>
    <property type="match status" value="1"/>
</dbReference>
<keyword evidence="3" id="KW-1185">Reference proteome</keyword>
<dbReference type="Gene3D" id="1.10.3210.10">
    <property type="entry name" value="Hypothetical protein af1432"/>
    <property type="match status" value="1"/>
</dbReference>
<dbReference type="eggNOG" id="COG4341">
    <property type="taxonomic scope" value="Bacteria"/>
</dbReference>
<feature type="domain" description="HD" evidence="1">
    <location>
        <begin position="26"/>
        <end position="117"/>
    </location>
</feature>
<protein>
    <recommendedName>
        <fullName evidence="1">HD domain-containing protein</fullName>
    </recommendedName>
</protein>
<dbReference type="CDD" id="cd00077">
    <property type="entry name" value="HDc"/>
    <property type="match status" value="1"/>
</dbReference>
<dbReference type="EMBL" id="CP019239">
    <property type="protein sequence ID" value="APW42146.1"/>
    <property type="molecule type" value="Genomic_DNA"/>
</dbReference>
<accession>A0A1P8K829</accession>
<dbReference type="STRING" id="1484693.RS694_06095"/>
<dbReference type="AlphaFoldDB" id="A0A1P8K829"/>
<name>A0A1P8K829_9BURK</name>
<proteinExistence type="predicted"/>
<dbReference type="KEGG" id="rsb:RS694_06095"/>
<dbReference type="InterPro" id="IPR006674">
    <property type="entry name" value="HD_domain"/>
</dbReference>
<evidence type="ECO:0000259" key="1">
    <source>
        <dbReference type="Pfam" id="PF01966"/>
    </source>
</evidence>
<dbReference type="InterPro" id="IPR003607">
    <property type="entry name" value="HD/PDEase_dom"/>
</dbReference>
<organism evidence="2 3">
    <name type="scientific">Rhodoferax saidenbachensis</name>
    <dbReference type="NCBI Taxonomy" id="1484693"/>
    <lineage>
        <taxon>Bacteria</taxon>
        <taxon>Pseudomonadati</taxon>
        <taxon>Pseudomonadota</taxon>
        <taxon>Betaproteobacteria</taxon>
        <taxon>Burkholderiales</taxon>
        <taxon>Comamonadaceae</taxon>
        <taxon>Rhodoferax</taxon>
    </lineage>
</organism>
<evidence type="ECO:0000313" key="3">
    <source>
        <dbReference type="Proteomes" id="UP000186110"/>
    </source>
</evidence>
<evidence type="ECO:0000313" key="2">
    <source>
        <dbReference type="EMBL" id="APW42146.1"/>
    </source>
</evidence>
<dbReference type="InterPro" id="IPR052567">
    <property type="entry name" value="OP_Dioxygenase"/>
</dbReference>
<gene>
    <name evidence="2" type="ORF">RS694_06095</name>
</gene>